<organism evidence="4 5">
    <name type="scientific">Pseudomonas azadiae</name>
    <dbReference type="NCBI Taxonomy" id="2843612"/>
    <lineage>
        <taxon>Bacteria</taxon>
        <taxon>Pseudomonadati</taxon>
        <taxon>Pseudomonadota</taxon>
        <taxon>Gammaproteobacteria</taxon>
        <taxon>Pseudomonadales</taxon>
        <taxon>Pseudomonadaceae</taxon>
        <taxon>Pseudomonas</taxon>
    </lineage>
</organism>
<feature type="domain" description="Tyr recombinase" evidence="3">
    <location>
        <begin position="180"/>
        <end position="399"/>
    </location>
</feature>
<evidence type="ECO:0000256" key="1">
    <source>
        <dbReference type="ARBA" id="ARBA00022908"/>
    </source>
</evidence>
<dbReference type="CDD" id="cd00397">
    <property type="entry name" value="DNA_BRE_C"/>
    <property type="match status" value="1"/>
</dbReference>
<evidence type="ECO:0000259" key="3">
    <source>
        <dbReference type="PROSITE" id="PS51898"/>
    </source>
</evidence>
<evidence type="ECO:0000313" key="5">
    <source>
        <dbReference type="Proteomes" id="UP001048976"/>
    </source>
</evidence>
<dbReference type="InterPro" id="IPR013762">
    <property type="entry name" value="Integrase-like_cat_sf"/>
</dbReference>
<dbReference type="EMBL" id="JAHSTY010000001">
    <property type="protein sequence ID" value="MBV4452941.1"/>
    <property type="molecule type" value="Genomic_DNA"/>
</dbReference>
<keyword evidence="2" id="KW-0233">DNA recombination</keyword>
<sequence>MSVKFAEVFVPVRVATVRQIVFEDGERSCVVVDTEGMPLFYPNLFLTTQMRNDDLSSSTLSNNAGHLCAFLQAMEESQIDLIARLSEGKVLEPYEVEALRGDLQRRLTSKPEGRGLRSYFSQAEYISKEIMHARITVSAKYLDWLATLYLRNPRDSDELARVLAAMREIRPVNKKRNTIKRKRGLSAETASAIKEVLRPGSEYNIWSDPAIQVRNRLILSLLYEAGIRRGELLNLMVEDFNFGANSLEIVRRADEKADPRVDQPLVKTNDRVIPIKASLMAEVRLYVFDHRRHVPGAKKHGFLFVTHKLGPTVGQPMTIVNYKHIVNTLRAAVPPLKDFSGHDLRHYWNERFSDLMDKTELTPTEQEQIRSQLMGWRFGSGTAATYNQRFVERKAAEFGMKLQAGIIGSKGVQG</sequence>
<reference evidence="4" key="1">
    <citation type="submission" date="2021-06" db="EMBL/GenBank/DDBJ databases">
        <title>Updating the genus Pseudomonas: Description of 43 new species and partition of the Pseudomonas putida group.</title>
        <authorList>
            <person name="Girard L."/>
            <person name="Lood C."/>
            <person name="Vandamme P."/>
            <person name="Rokni-Zadeh H."/>
            <person name="Van Noort V."/>
            <person name="Hofte M."/>
            <person name="Lavigne R."/>
            <person name="De Mot R."/>
        </authorList>
    </citation>
    <scope>NUCLEOTIDE SEQUENCE</scope>
    <source>
        <strain evidence="4">SWRI103</strain>
    </source>
</reference>
<accession>A0ABS6NXI9</accession>
<dbReference type="InterPro" id="IPR050090">
    <property type="entry name" value="Tyrosine_recombinase_XerCD"/>
</dbReference>
<protein>
    <submittedName>
        <fullName evidence="4">Site-specific integrase</fullName>
    </submittedName>
</protein>
<evidence type="ECO:0000256" key="2">
    <source>
        <dbReference type="ARBA" id="ARBA00023172"/>
    </source>
</evidence>
<keyword evidence="1" id="KW-0229">DNA integration</keyword>
<name>A0ABS6NXI9_9PSED</name>
<dbReference type="RefSeq" id="WP_169377983.1">
    <property type="nucleotide sequence ID" value="NZ_JAHSTY010000001.1"/>
</dbReference>
<dbReference type="PANTHER" id="PTHR30349">
    <property type="entry name" value="PHAGE INTEGRASE-RELATED"/>
    <property type="match status" value="1"/>
</dbReference>
<dbReference type="Proteomes" id="UP001048976">
    <property type="component" value="Unassembled WGS sequence"/>
</dbReference>
<dbReference type="Gene3D" id="1.10.443.10">
    <property type="entry name" value="Intergrase catalytic core"/>
    <property type="match status" value="1"/>
</dbReference>
<dbReference type="Pfam" id="PF00589">
    <property type="entry name" value="Phage_integrase"/>
    <property type="match status" value="1"/>
</dbReference>
<gene>
    <name evidence="4" type="ORF">KVG91_10070</name>
</gene>
<dbReference type="PROSITE" id="PS51898">
    <property type="entry name" value="TYR_RECOMBINASE"/>
    <property type="match status" value="1"/>
</dbReference>
<evidence type="ECO:0000313" key="4">
    <source>
        <dbReference type="EMBL" id="MBV4452941.1"/>
    </source>
</evidence>
<dbReference type="InterPro" id="IPR002104">
    <property type="entry name" value="Integrase_catalytic"/>
</dbReference>
<dbReference type="InterPro" id="IPR011010">
    <property type="entry name" value="DNA_brk_join_enz"/>
</dbReference>
<dbReference type="SUPFAM" id="SSF56349">
    <property type="entry name" value="DNA breaking-rejoining enzymes"/>
    <property type="match status" value="1"/>
</dbReference>
<dbReference type="PANTHER" id="PTHR30349:SF94">
    <property type="entry name" value="INTEGRASE_RECOMBINASE HI_1414-RELATED"/>
    <property type="match status" value="1"/>
</dbReference>
<keyword evidence="5" id="KW-1185">Reference proteome</keyword>
<proteinExistence type="predicted"/>
<comment type="caution">
    <text evidence="4">The sequence shown here is derived from an EMBL/GenBank/DDBJ whole genome shotgun (WGS) entry which is preliminary data.</text>
</comment>